<dbReference type="GO" id="GO:0030170">
    <property type="term" value="F:pyridoxal phosphate binding"/>
    <property type="evidence" value="ECO:0007669"/>
    <property type="project" value="InterPro"/>
</dbReference>
<dbReference type="Proteomes" id="UP001152646">
    <property type="component" value="Unassembled WGS sequence"/>
</dbReference>
<evidence type="ECO:0000313" key="9">
    <source>
        <dbReference type="EMBL" id="CAG8251394.1"/>
    </source>
</evidence>
<keyword evidence="5 7" id="KW-0808">Transferase</keyword>
<evidence type="ECO:0000256" key="6">
    <source>
        <dbReference type="ARBA" id="ARBA00022898"/>
    </source>
</evidence>
<feature type="domain" description="Aminotransferase class I/classII large" evidence="8">
    <location>
        <begin position="62"/>
        <end position="423"/>
    </location>
</feature>
<accession>A0A9W4N3I9</accession>
<dbReference type="OrthoDB" id="6752799at2759"/>
<dbReference type="InterPro" id="IPR004839">
    <property type="entry name" value="Aminotransferase_I/II_large"/>
</dbReference>
<organism evidence="9 10">
    <name type="scientific">Penicillium salamii</name>
    <dbReference type="NCBI Taxonomy" id="1612424"/>
    <lineage>
        <taxon>Eukaryota</taxon>
        <taxon>Fungi</taxon>
        <taxon>Dikarya</taxon>
        <taxon>Ascomycota</taxon>
        <taxon>Pezizomycotina</taxon>
        <taxon>Eurotiomycetes</taxon>
        <taxon>Eurotiomycetidae</taxon>
        <taxon>Eurotiales</taxon>
        <taxon>Aspergillaceae</taxon>
        <taxon>Penicillium</taxon>
    </lineage>
</organism>
<comment type="miscellaneous">
    <text evidence="7">In eukaryotes there are cytoplasmic, mitochondrial and chloroplastic isozymes.</text>
</comment>
<evidence type="ECO:0000313" key="10">
    <source>
        <dbReference type="Proteomes" id="UP001152646"/>
    </source>
</evidence>
<dbReference type="InterPro" id="IPR000796">
    <property type="entry name" value="Asp_trans"/>
</dbReference>
<gene>
    <name evidence="9" type="ORF">PSALAMII_LOCUS778</name>
</gene>
<evidence type="ECO:0000259" key="8">
    <source>
        <dbReference type="Pfam" id="PF00155"/>
    </source>
</evidence>
<dbReference type="PANTHER" id="PTHR11879">
    <property type="entry name" value="ASPARTATE AMINOTRANSFERASE"/>
    <property type="match status" value="1"/>
</dbReference>
<keyword evidence="6" id="KW-0663">Pyridoxal phosphate</keyword>
<evidence type="ECO:0000256" key="5">
    <source>
        <dbReference type="ARBA" id="ARBA00022679"/>
    </source>
</evidence>
<dbReference type="EMBL" id="CAJVPA010000033">
    <property type="protein sequence ID" value="CAG8251394.1"/>
    <property type="molecule type" value="Genomic_DNA"/>
</dbReference>
<evidence type="ECO:0000256" key="4">
    <source>
        <dbReference type="ARBA" id="ARBA00022576"/>
    </source>
</evidence>
<comment type="similarity">
    <text evidence="2">Belongs to the class-I pyridoxal-phosphate-dependent aminotransferase family.</text>
</comment>
<comment type="caution">
    <text evidence="9">The sequence shown here is derived from an EMBL/GenBank/DDBJ whole genome shotgun (WGS) entry which is preliminary data.</text>
</comment>
<reference evidence="9" key="1">
    <citation type="submission" date="2021-07" db="EMBL/GenBank/DDBJ databases">
        <authorList>
            <person name="Branca A.L. A."/>
        </authorList>
    </citation>
    <scope>NUCLEOTIDE SEQUENCE</scope>
</reference>
<evidence type="ECO:0000256" key="1">
    <source>
        <dbReference type="ARBA" id="ARBA00001933"/>
    </source>
</evidence>
<evidence type="ECO:0000256" key="2">
    <source>
        <dbReference type="ARBA" id="ARBA00007441"/>
    </source>
</evidence>
<evidence type="ECO:0000256" key="7">
    <source>
        <dbReference type="RuleBase" id="RU000480"/>
    </source>
</evidence>
<dbReference type="InterPro" id="IPR015421">
    <property type="entry name" value="PyrdxlP-dep_Trfase_major"/>
</dbReference>
<dbReference type="InterPro" id="IPR015424">
    <property type="entry name" value="PyrdxlP-dep_Trfase"/>
</dbReference>
<dbReference type="EC" id="2.6.1.1" evidence="7"/>
<dbReference type="GO" id="GO:0004069">
    <property type="term" value="F:L-aspartate:2-oxoglutarate aminotransferase activity"/>
    <property type="evidence" value="ECO:0007669"/>
    <property type="project" value="UniProtKB-EC"/>
</dbReference>
<sequence>MSTLPTLCSKFLQRGTQSGIKLKSRIMSTASRPLSTFQPIDFVPPDIQFDVTRRFLADPKENKINLGQGTYRDETGSPWVLPSVQMAKDSLGGINHEYLPIAGFQPFVDEATKLLFDGTAALAEQKVASCQSLSGTGALMLLGLTLKKLSAAPDTIYITDPSWVNHQLMFSTIGFKVQQIPYYKDGGFDFDSYISTLKKAIPGSPILLHTCAHNPTGCDPTREQWKTIGSVIKEIELFPIFDSAYLGFNSGSFNDDAWPIRYFLEHLNVELAVCLSMAKSMGLYGERIGLVACALSSSSAARVAQSVLQNVQRATITAPPAYGARVAAAVLLTPSIRKQWSKDLVVMSSRIQRMRQRVYEELQRLHTPGDWSHIIRQTGMFAYLGINKAQVKHLEDQFHIYMVETSRVSIPGLNDHNVKQFAWALDQTVRTIQ</sequence>
<dbReference type="Pfam" id="PF00155">
    <property type="entry name" value="Aminotran_1_2"/>
    <property type="match status" value="1"/>
</dbReference>
<dbReference type="AlphaFoldDB" id="A0A9W4N3I9"/>
<evidence type="ECO:0000256" key="3">
    <source>
        <dbReference type="ARBA" id="ARBA00011738"/>
    </source>
</evidence>
<dbReference type="InterPro" id="IPR015422">
    <property type="entry name" value="PyrdxlP-dep_Trfase_small"/>
</dbReference>
<dbReference type="InterPro" id="IPR004838">
    <property type="entry name" value="NHTrfase_class1_PyrdxlP-BS"/>
</dbReference>
<protein>
    <recommendedName>
        <fullName evidence="7">Aspartate aminotransferase</fullName>
        <ecNumber evidence="7">2.6.1.1</ecNumber>
    </recommendedName>
</protein>
<dbReference type="GO" id="GO:0006532">
    <property type="term" value="P:aspartate biosynthetic process"/>
    <property type="evidence" value="ECO:0007669"/>
    <property type="project" value="TreeGrafter"/>
</dbReference>
<dbReference type="PROSITE" id="PS00105">
    <property type="entry name" value="AA_TRANSFER_CLASS_1"/>
    <property type="match status" value="1"/>
</dbReference>
<proteinExistence type="inferred from homology"/>
<dbReference type="PRINTS" id="PR00799">
    <property type="entry name" value="TRANSAMINASE"/>
</dbReference>
<dbReference type="Gene3D" id="3.40.640.10">
    <property type="entry name" value="Type I PLP-dependent aspartate aminotransferase-like (Major domain)"/>
    <property type="match status" value="1"/>
</dbReference>
<comment type="cofactor">
    <cofactor evidence="1">
        <name>pyridoxal 5'-phosphate</name>
        <dbReference type="ChEBI" id="CHEBI:597326"/>
    </cofactor>
</comment>
<comment type="catalytic activity">
    <reaction evidence="7">
        <text>L-aspartate + 2-oxoglutarate = oxaloacetate + L-glutamate</text>
        <dbReference type="Rhea" id="RHEA:21824"/>
        <dbReference type="ChEBI" id="CHEBI:16452"/>
        <dbReference type="ChEBI" id="CHEBI:16810"/>
        <dbReference type="ChEBI" id="CHEBI:29985"/>
        <dbReference type="ChEBI" id="CHEBI:29991"/>
        <dbReference type="EC" id="2.6.1.1"/>
    </reaction>
</comment>
<dbReference type="GO" id="GO:0005829">
    <property type="term" value="C:cytosol"/>
    <property type="evidence" value="ECO:0007669"/>
    <property type="project" value="TreeGrafter"/>
</dbReference>
<keyword evidence="4 7" id="KW-0032">Aminotransferase</keyword>
<dbReference type="Gene3D" id="3.90.1150.10">
    <property type="entry name" value="Aspartate Aminotransferase, domain 1"/>
    <property type="match status" value="1"/>
</dbReference>
<dbReference type="CDD" id="cd00609">
    <property type="entry name" value="AAT_like"/>
    <property type="match status" value="1"/>
</dbReference>
<name>A0A9W4N3I9_9EURO</name>
<comment type="subunit">
    <text evidence="3 7">Homodimer.</text>
</comment>
<dbReference type="PANTHER" id="PTHR11879:SF55">
    <property type="entry name" value="GLUTAMATE OXALOACETATE TRANSAMINASE 1, ISOFORM B"/>
    <property type="match status" value="1"/>
</dbReference>
<dbReference type="SUPFAM" id="SSF53383">
    <property type="entry name" value="PLP-dependent transferases"/>
    <property type="match status" value="1"/>
</dbReference>